<dbReference type="Gene3D" id="2.70.150.10">
    <property type="entry name" value="Calcium-transporting ATPase, cytoplasmic transduction domain A"/>
    <property type="match status" value="1"/>
</dbReference>
<dbReference type="InterPro" id="IPR036412">
    <property type="entry name" value="HAD-like_sf"/>
</dbReference>
<dbReference type="NCBIfam" id="TIGR01494">
    <property type="entry name" value="ATPase_P-type"/>
    <property type="match status" value="1"/>
</dbReference>
<accession>A0A9Q0RRW6</accession>
<dbReference type="SUPFAM" id="SSF81665">
    <property type="entry name" value="Calcium ATPase, transmembrane domain M"/>
    <property type="match status" value="1"/>
</dbReference>
<dbReference type="Pfam" id="PF13246">
    <property type="entry name" value="Cation_ATPase"/>
    <property type="match status" value="1"/>
</dbReference>
<dbReference type="EC" id="7.6.2.1" evidence="15"/>
<dbReference type="NCBIfam" id="TIGR01652">
    <property type="entry name" value="ATPase-Plipid"/>
    <property type="match status" value="1"/>
</dbReference>
<comment type="cofactor">
    <cofactor evidence="14">
        <name>Mg(2+)</name>
        <dbReference type="ChEBI" id="CHEBI:18420"/>
    </cofactor>
</comment>
<dbReference type="InterPro" id="IPR032630">
    <property type="entry name" value="P_typ_ATPase_c"/>
</dbReference>
<dbReference type="Proteomes" id="UP001142055">
    <property type="component" value="Chromosome 1"/>
</dbReference>
<evidence type="ECO:0000256" key="13">
    <source>
        <dbReference type="PIRSR" id="PIRSR606539-2"/>
    </source>
</evidence>
<feature type="domain" description="P-type ATPase C-terminal" evidence="17">
    <location>
        <begin position="792"/>
        <end position="881"/>
    </location>
</feature>
<dbReference type="SUPFAM" id="SSF56784">
    <property type="entry name" value="HAD-like"/>
    <property type="match status" value="1"/>
</dbReference>
<feature type="binding site" evidence="13">
    <location>
        <position position="419"/>
    </location>
    <ligand>
        <name>ATP</name>
        <dbReference type="ChEBI" id="CHEBI:30616"/>
    </ligand>
</feature>
<feature type="binding site" evidence="13">
    <location>
        <position position="561"/>
    </location>
    <ligand>
        <name>ATP</name>
        <dbReference type="ChEBI" id="CHEBI:30616"/>
    </ligand>
</feature>
<evidence type="ECO:0000256" key="10">
    <source>
        <dbReference type="ARBA" id="ARBA00023136"/>
    </source>
</evidence>
<feature type="binding site" evidence="14">
    <location>
        <position position="418"/>
    </location>
    <ligand>
        <name>Mg(2+)</name>
        <dbReference type="ChEBI" id="CHEBI:18420"/>
    </ligand>
</feature>
<dbReference type="InterPro" id="IPR008250">
    <property type="entry name" value="ATPase_P-typ_transduc_dom_A_sf"/>
</dbReference>
<gene>
    <name evidence="18" type="ORF">RDWZM_002789</name>
</gene>
<keyword evidence="4 14" id="KW-0479">Metal-binding</keyword>
<dbReference type="GO" id="GO:0016887">
    <property type="term" value="F:ATP hydrolysis activity"/>
    <property type="evidence" value="ECO:0007669"/>
    <property type="project" value="InterPro"/>
</dbReference>
<comment type="caution">
    <text evidence="18">The sequence shown here is derived from an EMBL/GenBank/DDBJ whole genome shotgun (WGS) entry which is preliminary data.</text>
</comment>
<evidence type="ECO:0000256" key="12">
    <source>
        <dbReference type="PIRSR" id="PIRSR606539-1"/>
    </source>
</evidence>
<feature type="binding site" evidence="13">
    <location>
        <position position="898"/>
    </location>
    <ligand>
        <name>ATP</name>
        <dbReference type="ChEBI" id="CHEBI:30616"/>
    </ligand>
</feature>
<keyword evidence="7 14" id="KW-0460">Magnesium</keyword>
<feature type="transmembrane region" description="Helical" evidence="15">
    <location>
        <begin position="91"/>
        <end position="109"/>
    </location>
</feature>
<dbReference type="OMA" id="HFRIDVQ"/>
<feature type="binding site" evidence="13">
    <location>
        <position position="420"/>
    </location>
    <ligand>
        <name>ATP</name>
        <dbReference type="ChEBI" id="CHEBI:30616"/>
    </ligand>
</feature>
<organism evidence="18 19">
    <name type="scientific">Blomia tropicalis</name>
    <name type="common">Mite</name>
    <dbReference type="NCBI Taxonomy" id="40697"/>
    <lineage>
        <taxon>Eukaryota</taxon>
        <taxon>Metazoa</taxon>
        <taxon>Ecdysozoa</taxon>
        <taxon>Arthropoda</taxon>
        <taxon>Chelicerata</taxon>
        <taxon>Arachnida</taxon>
        <taxon>Acari</taxon>
        <taxon>Acariformes</taxon>
        <taxon>Sarcoptiformes</taxon>
        <taxon>Astigmata</taxon>
        <taxon>Glycyphagoidea</taxon>
        <taxon>Echimyopodidae</taxon>
        <taxon>Blomia</taxon>
    </lineage>
</organism>
<keyword evidence="6 13" id="KW-0067">ATP-binding</keyword>
<dbReference type="EMBL" id="JAPWDV010000001">
    <property type="protein sequence ID" value="KAJ6224244.1"/>
    <property type="molecule type" value="Genomic_DNA"/>
</dbReference>
<dbReference type="PRINTS" id="PR00119">
    <property type="entry name" value="CATATPASE"/>
</dbReference>
<dbReference type="InterPro" id="IPR023298">
    <property type="entry name" value="ATPase_P-typ_TM_dom_sf"/>
</dbReference>
<evidence type="ECO:0000256" key="15">
    <source>
        <dbReference type="RuleBase" id="RU362033"/>
    </source>
</evidence>
<dbReference type="Pfam" id="PF16212">
    <property type="entry name" value="PhoLip_ATPase_C"/>
    <property type="match status" value="2"/>
</dbReference>
<dbReference type="GO" id="GO:0005802">
    <property type="term" value="C:trans-Golgi network"/>
    <property type="evidence" value="ECO:0007669"/>
    <property type="project" value="TreeGrafter"/>
</dbReference>
<sequence>MKFQSVPSTLENATSIVSQNESSKKNDKITKKRMISVCGKSDGFLHNGIATAKYNALTFLPIFLFEQFSYYSNCFFLMTALLQQIPDVSPTGRYTTIIPFSFILLVSAIKEIYEDYFRHKEDNLMNNAEVDVINRFQEKTVKRKWKDVKVGDLVLILENSFFPADLVLLTSKEPSGLCYVETANLDGETNLKPRTSLRMTDEICSKMCNNNMKELNLEGMCNSKLMSASIECDTPNKLLYEFDGRIRIENDDIRIGPENILLRGAKLRNTSWALGCVIYTGHETKLMMNYSTSTPIKQSLVQKKCNKQMIALLVILIIMCLVSAIQAVRWVGMYGENHWYIVNLNKKSFILSFITFIILYNNLVPISLQVTLEIIRLIQAHFINSDLEMYDEETDTRAMARTSNLNEELGAIRYILSDKTGTLTRNIMEFKKCFISGRVYDDETFGELIQKIHNKETNWKNVREFMVLLAVCHTVIPELDKTDSEHRFTYTASSPDEVALVKGAQKIGFELIQRTPTEVVIDAMGTNERYEILHILEFDSNRKRMSAICRMPNGNIRLYTKGADSIIAKRLKQKSLLKFKRKAEKALCTFANEGLRTLCVAYTDISEKNYNEWDRKMKVAFNIVDKITREKKLNKLMDGKSLSFALVPPLQSDFIAVACKCRSVICCRVTPSQKAEVVNAVRKHTDTITLAIGDGANDVAMIRAAHVGIGISGQEGLQAVYASDYAIGQFRFLARLLLVHGSWSLSRICKVIFYSFYKNIVLYVMELWFAVESAWSGQAGFERWSLSLYNLTTVCLKAALEASCWTKLTHLAIWGSIVLWFIWLVLYSRAWPHLAMGGVDMASIDTAIFTTWNFWLGMGVIPFMSLLLDIVVKLITRTCFQSLSDKVVMLEMAKEAERENKFTQWKEKCAEALQNTKKKCAIPVSTQKSQYIDLKANNKVVHTSQIDATHGFSFSQSDAIPGHELTQANVIRMYNTNMHDN</sequence>
<evidence type="ECO:0000256" key="14">
    <source>
        <dbReference type="PIRSR" id="PIRSR606539-3"/>
    </source>
</evidence>
<evidence type="ECO:0000256" key="2">
    <source>
        <dbReference type="ARBA" id="ARBA00008109"/>
    </source>
</evidence>
<evidence type="ECO:0000313" key="19">
    <source>
        <dbReference type="Proteomes" id="UP001142055"/>
    </source>
</evidence>
<dbReference type="InterPro" id="IPR023214">
    <property type="entry name" value="HAD_sf"/>
</dbReference>
<evidence type="ECO:0000259" key="16">
    <source>
        <dbReference type="Pfam" id="PF16209"/>
    </source>
</evidence>
<evidence type="ECO:0000256" key="3">
    <source>
        <dbReference type="ARBA" id="ARBA00022692"/>
    </source>
</evidence>
<dbReference type="Pfam" id="PF16209">
    <property type="entry name" value="PhoLip_ATPase_N"/>
    <property type="match status" value="1"/>
</dbReference>
<keyword evidence="19" id="KW-1185">Reference proteome</keyword>
<evidence type="ECO:0000256" key="5">
    <source>
        <dbReference type="ARBA" id="ARBA00022741"/>
    </source>
</evidence>
<comment type="similarity">
    <text evidence="2 15">Belongs to the cation transport ATPase (P-type) (TC 3.A.3) family. Type IV subfamily.</text>
</comment>
<evidence type="ECO:0000256" key="6">
    <source>
        <dbReference type="ARBA" id="ARBA00022840"/>
    </source>
</evidence>
<evidence type="ECO:0000256" key="11">
    <source>
        <dbReference type="ARBA" id="ARBA00034036"/>
    </source>
</evidence>
<dbReference type="InterPro" id="IPR018303">
    <property type="entry name" value="ATPase_P-typ_P_site"/>
</dbReference>
<evidence type="ECO:0000256" key="7">
    <source>
        <dbReference type="ARBA" id="ARBA00022842"/>
    </source>
</evidence>
<proteinExistence type="inferred from homology"/>
<evidence type="ECO:0000313" key="18">
    <source>
        <dbReference type="EMBL" id="KAJ6224244.1"/>
    </source>
</evidence>
<comment type="subcellular location">
    <subcellularLocation>
        <location evidence="1 15">Membrane</location>
        <topology evidence="1 15">Multi-pass membrane protein</topology>
    </subcellularLocation>
</comment>
<feature type="transmembrane region" description="Helical" evidence="15">
    <location>
        <begin position="852"/>
        <end position="872"/>
    </location>
</feature>
<dbReference type="InterPro" id="IPR032631">
    <property type="entry name" value="P-type_ATPase_N"/>
</dbReference>
<dbReference type="InterPro" id="IPR023299">
    <property type="entry name" value="ATPase_P-typ_cyto_dom_N"/>
</dbReference>
<feature type="binding site" evidence="14">
    <location>
        <position position="420"/>
    </location>
    <ligand>
        <name>Mg(2+)</name>
        <dbReference type="ChEBI" id="CHEBI:18420"/>
    </ligand>
</feature>
<reference evidence="18" key="1">
    <citation type="submission" date="2022-12" db="EMBL/GenBank/DDBJ databases">
        <title>Genome assemblies of Blomia tropicalis.</title>
        <authorList>
            <person name="Cui Y."/>
        </authorList>
    </citation>
    <scope>NUCLEOTIDE SEQUENCE</scope>
    <source>
        <tissue evidence="18">Adult mites</tissue>
    </source>
</reference>
<protein>
    <recommendedName>
        <fullName evidence="15">Phospholipid-transporting ATPase</fullName>
        <ecNumber evidence="15">7.6.2.1</ecNumber>
    </recommendedName>
</protein>
<evidence type="ECO:0000256" key="9">
    <source>
        <dbReference type="ARBA" id="ARBA00022989"/>
    </source>
</evidence>
<feature type="transmembrane region" description="Helical" evidence="15">
    <location>
        <begin position="309"/>
        <end position="328"/>
    </location>
</feature>
<dbReference type="SUPFAM" id="SSF81653">
    <property type="entry name" value="Calcium ATPase, transduction domain A"/>
    <property type="match status" value="1"/>
</dbReference>
<feature type="binding site" evidence="13">
    <location>
        <position position="418"/>
    </location>
    <ligand>
        <name>ATP</name>
        <dbReference type="ChEBI" id="CHEBI:30616"/>
    </ligand>
</feature>
<evidence type="ECO:0000256" key="8">
    <source>
        <dbReference type="ARBA" id="ARBA00022967"/>
    </source>
</evidence>
<dbReference type="GO" id="GO:0005886">
    <property type="term" value="C:plasma membrane"/>
    <property type="evidence" value="ECO:0007669"/>
    <property type="project" value="TreeGrafter"/>
</dbReference>
<dbReference type="InterPro" id="IPR001757">
    <property type="entry name" value="P_typ_ATPase"/>
</dbReference>
<dbReference type="GO" id="GO:0000287">
    <property type="term" value="F:magnesium ion binding"/>
    <property type="evidence" value="ECO:0007669"/>
    <property type="project" value="UniProtKB-UniRule"/>
</dbReference>
<dbReference type="Gene3D" id="3.40.50.1000">
    <property type="entry name" value="HAD superfamily/HAD-like"/>
    <property type="match status" value="1"/>
</dbReference>
<keyword evidence="5 13" id="KW-0547">Nucleotide-binding</keyword>
<dbReference type="PROSITE" id="PS00154">
    <property type="entry name" value="ATPASE_E1_E2"/>
    <property type="match status" value="1"/>
</dbReference>
<dbReference type="Gene3D" id="3.40.1110.10">
    <property type="entry name" value="Calcium-transporting ATPase, cytoplasmic domain N"/>
    <property type="match status" value="1"/>
</dbReference>
<feature type="active site" description="4-aspartylphosphate intermediate" evidence="12">
    <location>
        <position position="418"/>
    </location>
</feature>
<dbReference type="AlphaFoldDB" id="A0A9Q0RRW6"/>
<feature type="transmembrane region" description="Helical" evidence="15">
    <location>
        <begin position="68"/>
        <end position="85"/>
    </location>
</feature>
<evidence type="ECO:0000259" key="17">
    <source>
        <dbReference type="Pfam" id="PF16212"/>
    </source>
</evidence>
<dbReference type="GO" id="GO:0005524">
    <property type="term" value="F:ATP binding"/>
    <property type="evidence" value="ECO:0007669"/>
    <property type="project" value="UniProtKB-UniRule"/>
</dbReference>
<feature type="binding site" evidence="13">
    <location>
        <position position="538"/>
    </location>
    <ligand>
        <name>ATP</name>
        <dbReference type="ChEBI" id="CHEBI:30616"/>
    </ligand>
</feature>
<keyword evidence="8 15" id="KW-1278">Translocase</keyword>
<dbReference type="GO" id="GO:0140326">
    <property type="term" value="F:ATPase-coupled intramembrane lipid transporter activity"/>
    <property type="evidence" value="ECO:0007669"/>
    <property type="project" value="UniProtKB-EC"/>
</dbReference>
<keyword evidence="9 15" id="KW-1133">Transmembrane helix</keyword>
<name>A0A9Q0RRW6_BLOTA</name>
<feature type="transmembrane region" description="Helical" evidence="15">
    <location>
        <begin position="812"/>
        <end position="832"/>
    </location>
</feature>
<feature type="binding site" evidence="13">
    <location>
        <position position="596"/>
    </location>
    <ligand>
        <name>ATP</name>
        <dbReference type="ChEBI" id="CHEBI:30616"/>
    </ligand>
</feature>
<feature type="transmembrane region" description="Helical" evidence="15">
    <location>
        <begin position="348"/>
        <end position="368"/>
    </location>
</feature>
<evidence type="ECO:0000256" key="4">
    <source>
        <dbReference type="ARBA" id="ARBA00022723"/>
    </source>
</evidence>
<evidence type="ECO:0000256" key="1">
    <source>
        <dbReference type="ARBA" id="ARBA00004141"/>
    </source>
</evidence>
<feature type="domain" description="P-type ATPase C-terminal" evidence="17">
    <location>
        <begin position="721"/>
        <end position="791"/>
    </location>
</feature>
<feature type="binding site" evidence="13">
    <location>
        <position position="497"/>
    </location>
    <ligand>
        <name>ATP</name>
        <dbReference type="ChEBI" id="CHEBI:30616"/>
    </ligand>
</feature>
<comment type="catalytic activity">
    <reaction evidence="11 15">
        <text>ATP + H2O + phospholipidSide 1 = ADP + phosphate + phospholipidSide 2.</text>
        <dbReference type="EC" id="7.6.2.1"/>
    </reaction>
</comment>
<dbReference type="InterPro" id="IPR006539">
    <property type="entry name" value="P-type_ATPase_IV"/>
</dbReference>
<feature type="domain" description="P-type ATPase N-terminal" evidence="16">
    <location>
        <begin position="41"/>
        <end position="97"/>
    </location>
</feature>
<dbReference type="GO" id="GO:0045332">
    <property type="term" value="P:phospholipid translocation"/>
    <property type="evidence" value="ECO:0007669"/>
    <property type="project" value="TreeGrafter"/>
</dbReference>
<keyword evidence="3 15" id="KW-0812">Transmembrane</keyword>
<dbReference type="SUPFAM" id="SSF81660">
    <property type="entry name" value="Metal cation-transporting ATPase, ATP-binding domain N"/>
    <property type="match status" value="1"/>
</dbReference>
<keyword evidence="10 15" id="KW-0472">Membrane</keyword>
<dbReference type="PANTHER" id="PTHR24092:SF150">
    <property type="entry name" value="PHOSPHOLIPID-TRANSPORTING ATPASE"/>
    <property type="match status" value="1"/>
</dbReference>
<dbReference type="PANTHER" id="PTHR24092">
    <property type="entry name" value="PROBABLE PHOSPHOLIPID-TRANSPORTING ATPASE"/>
    <property type="match status" value="1"/>
</dbReference>